<keyword evidence="6" id="KW-0732">Signal</keyword>
<dbReference type="PANTHER" id="PTHR32552:SF68">
    <property type="entry name" value="FERRICHROME OUTER MEMBRANE TRANSPORTER_PHAGE RECEPTOR"/>
    <property type="match status" value="1"/>
</dbReference>
<comment type="subcellular location">
    <subcellularLocation>
        <location evidence="1 12">Cell outer membrane</location>
        <topology evidence="1 12">Multi-pass membrane protein</topology>
    </subcellularLocation>
</comment>
<name>U4VGT6_9HYPH</name>
<proteinExistence type="inferred from homology"/>
<evidence type="ECO:0000256" key="7">
    <source>
        <dbReference type="ARBA" id="ARBA00023004"/>
    </source>
</evidence>
<organism evidence="14 15">
    <name type="scientific">Brucella intermedia 229E</name>
    <dbReference type="NCBI Taxonomy" id="1337887"/>
    <lineage>
        <taxon>Bacteria</taxon>
        <taxon>Pseudomonadati</taxon>
        <taxon>Pseudomonadota</taxon>
        <taxon>Alphaproteobacteria</taxon>
        <taxon>Hyphomicrobiales</taxon>
        <taxon>Brucellaceae</taxon>
        <taxon>Brucella/Ochrobactrum group</taxon>
        <taxon>Brucella</taxon>
    </lineage>
</organism>
<evidence type="ECO:0000256" key="12">
    <source>
        <dbReference type="PROSITE-ProRule" id="PRU01360"/>
    </source>
</evidence>
<keyword evidence="5 12" id="KW-0812">Transmembrane</keyword>
<keyword evidence="10 12" id="KW-0472">Membrane</keyword>
<evidence type="ECO:0000256" key="10">
    <source>
        <dbReference type="ARBA" id="ARBA00023136"/>
    </source>
</evidence>
<evidence type="ECO:0000313" key="14">
    <source>
        <dbReference type="EMBL" id="ERM02097.1"/>
    </source>
</evidence>
<keyword evidence="4" id="KW-0410">Iron transport</keyword>
<keyword evidence="2 12" id="KW-0813">Transport</keyword>
<dbReference type="SUPFAM" id="SSF56935">
    <property type="entry name" value="Porins"/>
    <property type="match status" value="1"/>
</dbReference>
<dbReference type="InterPro" id="IPR039426">
    <property type="entry name" value="TonB-dep_rcpt-like"/>
</dbReference>
<evidence type="ECO:0000256" key="5">
    <source>
        <dbReference type="ARBA" id="ARBA00022692"/>
    </source>
</evidence>
<dbReference type="Proteomes" id="UP000016842">
    <property type="component" value="Unassembled WGS sequence"/>
</dbReference>
<evidence type="ECO:0000256" key="1">
    <source>
        <dbReference type="ARBA" id="ARBA00004571"/>
    </source>
</evidence>
<reference evidence="14 15" key="1">
    <citation type="journal article" date="2014" name="FEMS Microbiol. Lett.">
        <title>Genome sequencing analysis reveals virulence-related gene content of Ochrobactrum intermedium strain 229E, a urease-positive strain isolated from the human gastric niche.</title>
        <authorList>
            <person name="Kulkarni G.J."/>
            <person name="Shetty S."/>
            <person name="Dharne M.S."/>
            <person name="Shouche Y.S."/>
        </authorList>
    </citation>
    <scope>NUCLEOTIDE SEQUENCE [LARGE SCALE GENOMIC DNA]</scope>
    <source>
        <strain evidence="14 15">229E</strain>
    </source>
</reference>
<dbReference type="PROSITE" id="PS52016">
    <property type="entry name" value="TONB_DEPENDENT_REC_3"/>
    <property type="match status" value="1"/>
</dbReference>
<evidence type="ECO:0000256" key="11">
    <source>
        <dbReference type="ARBA" id="ARBA00023237"/>
    </source>
</evidence>
<comment type="caution">
    <text evidence="14">The sequence shown here is derived from an EMBL/GenBank/DDBJ whole genome shotgun (WGS) entry which is preliminary data.</text>
</comment>
<keyword evidence="3 12" id="KW-1134">Transmembrane beta strand</keyword>
<evidence type="ECO:0000256" key="8">
    <source>
        <dbReference type="ARBA" id="ARBA00023065"/>
    </source>
</evidence>
<keyword evidence="7" id="KW-0408">Iron</keyword>
<dbReference type="EMBL" id="ASXJ01000110">
    <property type="protein sequence ID" value="ERM02097.1"/>
    <property type="molecule type" value="Genomic_DNA"/>
</dbReference>
<evidence type="ECO:0000256" key="6">
    <source>
        <dbReference type="ARBA" id="ARBA00022729"/>
    </source>
</evidence>
<sequence length="277" mass="30542">MGVYAQDRMEFGDGWILTLNGRYDHIWTEASGLPSFEYDTGRFSGRAGLGYEFENGITPYVSAATFFNPIIETLYDGSYAKPETGVQYEAGVKYRPTFFDGLITASFFDLTKENSLTGSSFAREQLGKVNSRGFELEMQANIAEDWKVTASVTAYDLKVKENASDGSLVGKRPYLMPEHQASVFVEYTVPEGALKGVTLGGGVRYVGSSYADEQNTLKVPAVALADLKIGYEKDNWGAIDLNVTNLFDKDYVAGCQGVYVCGYGEGRKALLRVHTQW</sequence>
<dbReference type="PATRIC" id="fig|1337887.3.peg.2180"/>
<comment type="similarity">
    <text evidence="12">Belongs to the TonB-dependent receptor family.</text>
</comment>
<keyword evidence="11 12" id="KW-0998">Cell outer membrane</keyword>
<evidence type="ECO:0000256" key="4">
    <source>
        <dbReference type="ARBA" id="ARBA00022496"/>
    </source>
</evidence>
<dbReference type="Gene3D" id="2.40.170.20">
    <property type="entry name" value="TonB-dependent receptor, beta-barrel domain"/>
    <property type="match status" value="1"/>
</dbReference>
<protein>
    <recommendedName>
        <fullName evidence="13">TonB-dependent receptor-like beta-barrel domain-containing protein</fullName>
    </recommendedName>
</protein>
<evidence type="ECO:0000256" key="3">
    <source>
        <dbReference type="ARBA" id="ARBA00022452"/>
    </source>
</evidence>
<keyword evidence="8" id="KW-0406">Ion transport</keyword>
<evidence type="ECO:0000256" key="2">
    <source>
        <dbReference type="ARBA" id="ARBA00022448"/>
    </source>
</evidence>
<dbReference type="InterPro" id="IPR000531">
    <property type="entry name" value="Beta-barrel_TonB"/>
</dbReference>
<evidence type="ECO:0000256" key="9">
    <source>
        <dbReference type="ARBA" id="ARBA00023077"/>
    </source>
</evidence>
<feature type="domain" description="TonB-dependent receptor-like beta-barrel" evidence="13">
    <location>
        <begin position="2"/>
        <end position="246"/>
    </location>
</feature>
<dbReference type="AlphaFoldDB" id="U4VGT6"/>
<dbReference type="InterPro" id="IPR036942">
    <property type="entry name" value="Beta-barrel_TonB_sf"/>
</dbReference>
<evidence type="ECO:0000259" key="13">
    <source>
        <dbReference type="Pfam" id="PF00593"/>
    </source>
</evidence>
<gene>
    <name evidence="14" type="ORF">Q644_18385</name>
</gene>
<dbReference type="GO" id="GO:0009279">
    <property type="term" value="C:cell outer membrane"/>
    <property type="evidence" value="ECO:0007669"/>
    <property type="project" value="UniProtKB-SubCell"/>
</dbReference>
<dbReference type="GO" id="GO:0015344">
    <property type="term" value="F:siderophore uptake transmembrane transporter activity"/>
    <property type="evidence" value="ECO:0007669"/>
    <property type="project" value="TreeGrafter"/>
</dbReference>
<keyword evidence="9" id="KW-0798">TonB box</keyword>
<dbReference type="PANTHER" id="PTHR32552">
    <property type="entry name" value="FERRICHROME IRON RECEPTOR-RELATED"/>
    <property type="match status" value="1"/>
</dbReference>
<dbReference type="Pfam" id="PF00593">
    <property type="entry name" value="TonB_dep_Rec_b-barrel"/>
    <property type="match status" value="1"/>
</dbReference>
<evidence type="ECO:0000313" key="15">
    <source>
        <dbReference type="Proteomes" id="UP000016842"/>
    </source>
</evidence>
<accession>U4VGT6</accession>